<reference evidence="1" key="1">
    <citation type="submission" date="2020-11" db="EMBL/GenBank/DDBJ databases">
        <authorList>
            <consortium name="DOE Joint Genome Institute"/>
            <person name="Ahrendt S."/>
            <person name="Riley R."/>
            <person name="Andreopoulos W."/>
            <person name="Labutti K."/>
            <person name="Pangilinan J."/>
            <person name="Ruiz-Duenas F.J."/>
            <person name="Barrasa J.M."/>
            <person name="Sanchez-Garcia M."/>
            <person name="Camarero S."/>
            <person name="Miyauchi S."/>
            <person name="Serrano A."/>
            <person name="Linde D."/>
            <person name="Babiker R."/>
            <person name="Drula E."/>
            <person name="Ayuso-Fernandez I."/>
            <person name="Pacheco R."/>
            <person name="Padilla G."/>
            <person name="Ferreira P."/>
            <person name="Barriuso J."/>
            <person name="Kellner H."/>
            <person name="Castanera R."/>
            <person name="Alfaro M."/>
            <person name="Ramirez L."/>
            <person name="Pisabarro A.G."/>
            <person name="Kuo A."/>
            <person name="Tritt A."/>
            <person name="Lipzen A."/>
            <person name="He G."/>
            <person name="Yan M."/>
            <person name="Ng V."/>
            <person name="Cullen D."/>
            <person name="Martin F."/>
            <person name="Rosso M.-N."/>
            <person name="Henrissat B."/>
            <person name="Hibbett D."/>
            <person name="Martinez A.T."/>
            <person name="Grigoriev I.V."/>
        </authorList>
    </citation>
    <scope>NUCLEOTIDE SEQUENCE</scope>
    <source>
        <strain evidence="1">CBS 506.95</strain>
    </source>
</reference>
<organism evidence="1 2">
    <name type="scientific">Crepidotus variabilis</name>
    <dbReference type="NCBI Taxonomy" id="179855"/>
    <lineage>
        <taxon>Eukaryota</taxon>
        <taxon>Fungi</taxon>
        <taxon>Dikarya</taxon>
        <taxon>Basidiomycota</taxon>
        <taxon>Agaricomycotina</taxon>
        <taxon>Agaricomycetes</taxon>
        <taxon>Agaricomycetidae</taxon>
        <taxon>Agaricales</taxon>
        <taxon>Agaricineae</taxon>
        <taxon>Crepidotaceae</taxon>
        <taxon>Crepidotus</taxon>
    </lineage>
</organism>
<dbReference type="Proteomes" id="UP000807306">
    <property type="component" value="Unassembled WGS sequence"/>
</dbReference>
<evidence type="ECO:0000313" key="2">
    <source>
        <dbReference type="Proteomes" id="UP000807306"/>
    </source>
</evidence>
<evidence type="ECO:0000313" key="1">
    <source>
        <dbReference type="EMBL" id="KAF9534890.1"/>
    </source>
</evidence>
<comment type="caution">
    <text evidence="1">The sequence shown here is derived from an EMBL/GenBank/DDBJ whole genome shotgun (WGS) entry which is preliminary data.</text>
</comment>
<keyword evidence="2" id="KW-1185">Reference proteome</keyword>
<protein>
    <submittedName>
        <fullName evidence="1">Uncharacterized protein</fullName>
    </submittedName>
</protein>
<name>A0A9P6JWQ1_9AGAR</name>
<sequence length="140" mass="15975">MVSVFFIERTDHECDDENGDFGFTNILSVHVTLKAANKAAKVLLYKLFIDEDDGEIAAITKEKIRGDGTYLGTYRLSDEDLDPPGTDCVTLSVVKMDVKDESWSPYEDENDEQEFVKETSIVLTIRRTKKNTIVRHQKRP</sequence>
<dbReference type="AlphaFoldDB" id="A0A9P6JWQ1"/>
<accession>A0A9P6JWQ1</accession>
<proteinExistence type="predicted"/>
<gene>
    <name evidence="1" type="ORF">CPB83DRAFT_843108</name>
</gene>
<dbReference type="EMBL" id="MU157825">
    <property type="protein sequence ID" value="KAF9534890.1"/>
    <property type="molecule type" value="Genomic_DNA"/>
</dbReference>